<dbReference type="Pfam" id="PF00168">
    <property type="entry name" value="C2"/>
    <property type="match status" value="1"/>
</dbReference>
<comment type="caution">
    <text evidence="2">The sequence shown here is derived from an EMBL/GenBank/DDBJ whole genome shotgun (WGS) entry which is preliminary data.</text>
</comment>
<dbReference type="EMBL" id="JAECZO010000164">
    <property type="protein sequence ID" value="KAK7198647.1"/>
    <property type="molecule type" value="Genomic_DNA"/>
</dbReference>
<gene>
    <name evidence="2" type="ORF">NESM_000828300</name>
</gene>
<sequence length="499" mass="55355">MFSGSIEVELLRGKNYPQTEDDPNPCTTQVTVVVTDFLSGAVLSPAQCSSIQPNSNAPFYNDTLSFKVQEVPESLCLSVTVSEHSRKKAPFLLFSGKQAIGLSKLKAKQRVVIPLTRAGEQAQQIEADGDAFDLEASSMVPFVSARLQFVKEKIVDASDPYSDVDVSGKHLSLDGKSELVPSGAQYVWLLLKSDKKWTSAYQFELSAVWRSRPPLEAEVQAAVKTRRGTTGGAAAAAAAAEQESTRTLGDIVTKKWCCHRTHQVLTRVCITAEKYGSKFTDLTFTPKEEVEFRTNKKERCILLEQICKNKLEDTGSNRLRDWLNRLWFLFVTGVDNDPAGPRTLSYEVRKAVHDAQFTEADAIIVQACLLFSLIPSLKYEICQSLSEADYLAVPLEKMRELTGFEASQRRATPAQQQFTHVFISFVGSLLDTLTEAEVVKAATEFKSAIWDAQQRIAKGAKSTIGSQRRNEDGTFLKGDGIHIDHLDKLGRRKLNAKFT</sequence>
<dbReference type="InterPro" id="IPR035892">
    <property type="entry name" value="C2_domain_sf"/>
</dbReference>
<dbReference type="AlphaFoldDB" id="A0AAW0EWH2"/>
<dbReference type="InterPro" id="IPR000008">
    <property type="entry name" value="C2_dom"/>
</dbReference>
<dbReference type="PROSITE" id="PS50004">
    <property type="entry name" value="C2"/>
    <property type="match status" value="1"/>
</dbReference>
<dbReference type="Gene3D" id="2.60.40.150">
    <property type="entry name" value="C2 domain"/>
    <property type="match status" value="1"/>
</dbReference>
<name>A0AAW0EWH2_9TRYP</name>
<organism evidence="2 3">
    <name type="scientific">Novymonas esmeraldas</name>
    <dbReference type="NCBI Taxonomy" id="1808958"/>
    <lineage>
        <taxon>Eukaryota</taxon>
        <taxon>Discoba</taxon>
        <taxon>Euglenozoa</taxon>
        <taxon>Kinetoplastea</taxon>
        <taxon>Metakinetoplastina</taxon>
        <taxon>Trypanosomatida</taxon>
        <taxon>Trypanosomatidae</taxon>
        <taxon>Novymonas</taxon>
    </lineage>
</organism>
<protein>
    <recommendedName>
        <fullName evidence="1">C2 domain-containing protein</fullName>
    </recommendedName>
</protein>
<dbReference type="Proteomes" id="UP001430356">
    <property type="component" value="Unassembled WGS sequence"/>
</dbReference>
<evidence type="ECO:0000313" key="3">
    <source>
        <dbReference type="Proteomes" id="UP001430356"/>
    </source>
</evidence>
<dbReference type="SMART" id="SM00239">
    <property type="entry name" value="C2"/>
    <property type="match status" value="1"/>
</dbReference>
<keyword evidence="3" id="KW-1185">Reference proteome</keyword>
<dbReference type="SUPFAM" id="SSF49562">
    <property type="entry name" value="C2 domain (Calcium/lipid-binding domain, CaLB)"/>
    <property type="match status" value="1"/>
</dbReference>
<proteinExistence type="predicted"/>
<evidence type="ECO:0000313" key="2">
    <source>
        <dbReference type="EMBL" id="KAK7198647.1"/>
    </source>
</evidence>
<feature type="domain" description="C2" evidence="1">
    <location>
        <begin position="1"/>
        <end position="115"/>
    </location>
</feature>
<evidence type="ECO:0000259" key="1">
    <source>
        <dbReference type="PROSITE" id="PS50004"/>
    </source>
</evidence>
<accession>A0AAW0EWH2</accession>
<reference evidence="2 3" key="1">
    <citation type="journal article" date="2021" name="MBio">
        <title>A New Model Trypanosomatid, Novymonas esmeraldas: Genomic Perception of Its 'Candidatus Pandoraea novymonadis' Endosymbiont.</title>
        <authorList>
            <person name="Zakharova A."/>
            <person name="Saura A."/>
            <person name="Butenko A."/>
            <person name="Podesvova L."/>
            <person name="Warmusova S."/>
            <person name="Kostygov A.Y."/>
            <person name="Nenarokova A."/>
            <person name="Lukes J."/>
            <person name="Opperdoes F.R."/>
            <person name="Yurchenko V."/>
        </authorList>
    </citation>
    <scope>NUCLEOTIDE SEQUENCE [LARGE SCALE GENOMIC DNA]</scope>
    <source>
        <strain evidence="2 3">E262AT.01</strain>
    </source>
</reference>